<dbReference type="RefSeq" id="WP_108825984.1">
    <property type="nucleotide sequence ID" value="NZ_CP023004.1"/>
</dbReference>
<dbReference type="PRINTS" id="PR00598">
    <property type="entry name" value="HTHMARR"/>
</dbReference>
<accession>A0A2U8E6H9</accession>
<dbReference type="InterPro" id="IPR036390">
    <property type="entry name" value="WH_DNA-bd_sf"/>
</dbReference>
<dbReference type="PANTHER" id="PTHR33164">
    <property type="entry name" value="TRANSCRIPTIONAL REGULATOR, MARR FAMILY"/>
    <property type="match status" value="1"/>
</dbReference>
<dbReference type="GO" id="GO:0006950">
    <property type="term" value="P:response to stress"/>
    <property type="evidence" value="ECO:0007669"/>
    <property type="project" value="TreeGrafter"/>
</dbReference>
<dbReference type="PANTHER" id="PTHR33164:SF101">
    <property type="entry name" value="TRANSCRIPTIONAL REPRESSOR MPRA"/>
    <property type="match status" value="1"/>
</dbReference>
<dbReference type="PROSITE" id="PS50995">
    <property type="entry name" value="HTH_MARR_2"/>
    <property type="match status" value="1"/>
</dbReference>
<sequence length="150" mass="16400">MTTRRKTANAEKNALRAYVKLVRAAETVTARVHTVLPAGLTIAQFGVLEALHHKGPMIQSKIAAKVLKSAGNLTMVVDNLERDGHVRRTREATDRRRIRVSLTPQGSKYIAGLFPKIAASVGREFSILTPGEQAMLAEICKKIGLQNTTD</sequence>
<protein>
    <recommendedName>
        <fullName evidence="1">HTH marR-type domain-containing protein</fullName>
    </recommendedName>
</protein>
<organism evidence="2 3">
    <name type="scientific">Ereboglobus luteus</name>
    <dbReference type="NCBI Taxonomy" id="1796921"/>
    <lineage>
        <taxon>Bacteria</taxon>
        <taxon>Pseudomonadati</taxon>
        <taxon>Verrucomicrobiota</taxon>
        <taxon>Opitutia</taxon>
        <taxon>Opitutales</taxon>
        <taxon>Opitutaceae</taxon>
        <taxon>Ereboglobus</taxon>
    </lineage>
</organism>
<dbReference type="SMART" id="SM00347">
    <property type="entry name" value="HTH_MARR"/>
    <property type="match status" value="1"/>
</dbReference>
<reference evidence="2 3" key="1">
    <citation type="journal article" date="2018" name="Syst. Appl. Microbiol.">
        <title>Ereboglobus luteus gen. nov. sp. nov. from cockroach guts, and new insights into the oxygen relationship of the genera Opitutus and Didymococcus (Verrucomicrobia: Opitutaceae).</title>
        <authorList>
            <person name="Tegtmeier D."/>
            <person name="Belitz A."/>
            <person name="Radek R."/>
            <person name="Heimerl T."/>
            <person name="Brune A."/>
        </authorList>
    </citation>
    <scope>NUCLEOTIDE SEQUENCE [LARGE SCALE GENOMIC DNA]</scope>
    <source>
        <strain evidence="2 3">Ho45</strain>
    </source>
</reference>
<dbReference type="EMBL" id="CP023004">
    <property type="protein sequence ID" value="AWI10132.1"/>
    <property type="molecule type" value="Genomic_DNA"/>
</dbReference>
<dbReference type="SUPFAM" id="SSF46785">
    <property type="entry name" value="Winged helix' DNA-binding domain"/>
    <property type="match status" value="1"/>
</dbReference>
<proteinExistence type="predicted"/>
<dbReference type="OrthoDB" id="9799747at2"/>
<dbReference type="InterPro" id="IPR036388">
    <property type="entry name" value="WH-like_DNA-bd_sf"/>
</dbReference>
<dbReference type="Pfam" id="PF01047">
    <property type="entry name" value="MarR"/>
    <property type="match status" value="1"/>
</dbReference>
<evidence type="ECO:0000259" key="1">
    <source>
        <dbReference type="PROSITE" id="PS50995"/>
    </source>
</evidence>
<evidence type="ECO:0000313" key="2">
    <source>
        <dbReference type="EMBL" id="AWI10132.1"/>
    </source>
</evidence>
<dbReference type="Proteomes" id="UP000244896">
    <property type="component" value="Chromosome"/>
</dbReference>
<dbReference type="KEGG" id="elut:CKA38_13475"/>
<gene>
    <name evidence="2" type="ORF">CKA38_13475</name>
</gene>
<dbReference type="InterPro" id="IPR039422">
    <property type="entry name" value="MarR/SlyA-like"/>
</dbReference>
<dbReference type="Gene3D" id="1.10.10.10">
    <property type="entry name" value="Winged helix-like DNA-binding domain superfamily/Winged helix DNA-binding domain"/>
    <property type="match status" value="1"/>
</dbReference>
<dbReference type="InterPro" id="IPR000835">
    <property type="entry name" value="HTH_MarR-typ"/>
</dbReference>
<keyword evidence="3" id="KW-1185">Reference proteome</keyword>
<name>A0A2U8E6H9_9BACT</name>
<evidence type="ECO:0000313" key="3">
    <source>
        <dbReference type="Proteomes" id="UP000244896"/>
    </source>
</evidence>
<dbReference type="AlphaFoldDB" id="A0A2U8E6H9"/>
<feature type="domain" description="HTH marR-type" evidence="1">
    <location>
        <begin position="11"/>
        <end position="145"/>
    </location>
</feature>
<dbReference type="GO" id="GO:0003700">
    <property type="term" value="F:DNA-binding transcription factor activity"/>
    <property type="evidence" value="ECO:0007669"/>
    <property type="project" value="InterPro"/>
</dbReference>